<dbReference type="Proteomes" id="UP000422569">
    <property type="component" value="Chromosome"/>
</dbReference>
<reference evidence="3 4" key="1">
    <citation type="submission" date="2019-09" db="EMBL/GenBank/DDBJ databases">
        <title>Isolation and complete genome sequencing of Methylocystis species.</title>
        <authorList>
            <person name="Rumah B.L."/>
            <person name="Stead C.E."/>
            <person name="Stevens B.C."/>
            <person name="Minton N.P."/>
            <person name="Grosse-Honebrink A."/>
            <person name="Zhang Y."/>
        </authorList>
    </citation>
    <scope>NUCLEOTIDE SEQUENCE [LARGE SCALE GENOMIC DNA]</scope>
    <source>
        <strain evidence="3 4">BRCS2</strain>
    </source>
</reference>
<dbReference type="RefSeq" id="WP_016918163.1">
    <property type="nucleotide sequence ID" value="NZ_CP044331.1"/>
</dbReference>
<dbReference type="InterPro" id="IPR042098">
    <property type="entry name" value="TauD-like_sf"/>
</dbReference>
<evidence type="ECO:0000259" key="2">
    <source>
        <dbReference type="Pfam" id="PF02668"/>
    </source>
</evidence>
<protein>
    <submittedName>
        <fullName evidence="3">TauD/TfdA family dioxygenase</fullName>
    </submittedName>
</protein>
<dbReference type="KEGG" id="mpar:F7D14_13670"/>
<dbReference type="SUPFAM" id="SSF51197">
    <property type="entry name" value="Clavaminate synthase-like"/>
    <property type="match status" value="1"/>
</dbReference>
<keyword evidence="3" id="KW-0223">Dioxygenase</keyword>
<evidence type="ECO:0000313" key="4">
    <source>
        <dbReference type="Proteomes" id="UP000422569"/>
    </source>
</evidence>
<evidence type="ECO:0000256" key="1">
    <source>
        <dbReference type="ARBA" id="ARBA00023002"/>
    </source>
</evidence>
<dbReference type="Gene3D" id="3.60.130.10">
    <property type="entry name" value="Clavaminate synthase-like"/>
    <property type="match status" value="1"/>
</dbReference>
<accession>A0A6B8M6A3</accession>
<keyword evidence="4" id="KW-1185">Reference proteome</keyword>
<dbReference type="AlphaFoldDB" id="A0A6B8M6A3"/>
<keyword evidence="1" id="KW-0560">Oxidoreductase</keyword>
<sequence length="207" mass="22964">MTPDSVRETVAKQGYFLSEAPVALARFTAVCAELGPIGHRTEIRVEPGATSYFRRKDMLPYHTDSPMARYVAWLCVAQQESGGEMRLKDTRPIFDAAPAAQRDALRRTKARFPKIDGMHEAGSLPVLDGDAERGWRLNYAPWLVETGSLSASCAPLMAALDEFPGPASVAIALRPGSLLVIDNRRMLHGRDALEGDERILLRFWIRD</sequence>
<feature type="domain" description="TauD/TfdA-like" evidence="2">
    <location>
        <begin position="56"/>
        <end position="204"/>
    </location>
</feature>
<proteinExistence type="predicted"/>
<dbReference type="InterPro" id="IPR003819">
    <property type="entry name" value="TauD/TfdA-like"/>
</dbReference>
<evidence type="ECO:0000313" key="3">
    <source>
        <dbReference type="EMBL" id="QGM98421.1"/>
    </source>
</evidence>
<gene>
    <name evidence="3" type="ORF">F7D14_13670</name>
</gene>
<organism evidence="3 4">
    <name type="scientific">Methylocystis parvus</name>
    <dbReference type="NCBI Taxonomy" id="134"/>
    <lineage>
        <taxon>Bacteria</taxon>
        <taxon>Pseudomonadati</taxon>
        <taxon>Pseudomonadota</taxon>
        <taxon>Alphaproteobacteria</taxon>
        <taxon>Hyphomicrobiales</taxon>
        <taxon>Methylocystaceae</taxon>
        <taxon>Methylocystis</taxon>
    </lineage>
</organism>
<name>A0A6B8M6A3_9HYPH</name>
<dbReference type="GO" id="GO:0016706">
    <property type="term" value="F:2-oxoglutarate-dependent dioxygenase activity"/>
    <property type="evidence" value="ECO:0007669"/>
    <property type="project" value="UniProtKB-ARBA"/>
</dbReference>
<dbReference type="Pfam" id="PF02668">
    <property type="entry name" value="TauD"/>
    <property type="match status" value="1"/>
</dbReference>
<dbReference type="EMBL" id="CP044331">
    <property type="protein sequence ID" value="QGM98421.1"/>
    <property type="molecule type" value="Genomic_DNA"/>
</dbReference>